<dbReference type="GeneTree" id="ENSGT00940000166463"/>
<name>A0A8C4X2D6_EPTBU</name>
<accession>A0A8C4X2D6</accession>
<dbReference type="CDD" id="cd23767">
    <property type="entry name" value="IQCD"/>
    <property type="match status" value="1"/>
</dbReference>
<dbReference type="PROSITE" id="PS50096">
    <property type="entry name" value="IQ"/>
    <property type="match status" value="1"/>
</dbReference>
<evidence type="ECO:0000313" key="1">
    <source>
        <dbReference type="Ensembl" id="ENSEBUP00000027702.1"/>
    </source>
</evidence>
<dbReference type="PANTHER" id="PTHR33504">
    <property type="entry name" value="NADH DEHYDROGENASE (UBIQUINONE) 1 BETA SUBCOMPLEX, 4"/>
    <property type="match status" value="1"/>
</dbReference>
<dbReference type="Pfam" id="PF00612">
    <property type="entry name" value="IQ"/>
    <property type="match status" value="1"/>
</dbReference>
<sequence>MYHHLTHPPPSLSPPPLHILHRFRPRTQVTLFLKCFCVDCEQNNQFNMLGNSRKVIVEVDLPDSEHVGTGLAMSGACKAKRQMLLHSANEDEWRVAAAIEIQRMWRGYMTRCRLFDILFPRLSRKAHQSLSRFQDGQQGLEDFDFPCSTSLNLSEDYASWILARAWRRYKDRKVFLQLKALMDFKANSDPKYILRFINPKEANLLDAAAGIYIRFRLGGLMLRQPTCDGTRIFPHCRLRRHLDRERCRKKKKISWMQKMYMEGTLKAQSEDIEAAQLVEQATAGLLTPVSKETEGALDWELDELLCWTNSLNYDEYLKTWKETATTNSTAVFTGVTPSKRDLRQFERLVQPREQPQAHNPNCGCNSTVEQIGYRQLPFTGKATSVLLLS</sequence>
<keyword evidence="2" id="KW-1185">Reference proteome</keyword>
<dbReference type="AlphaFoldDB" id="A0A8C4X2D6"/>
<reference evidence="1" key="1">
    <citation type="submission" date="2025-08" db="UniProtKB">
        <authorList>
            <consortium name="Ensembl"/>
        </authorList>
    </citation>
    <scope>IDENTIFICATION</scope>
</reference>
<reference evidence="1" key="2">
    <citation type="submission" date="2025-09" db="UniProtKB">
        <authorList>
            <consortium name="Ensembl"/>
        </authorList>
    </citation>
    <scope>IDENTIFICATION</scope>
</reference>
<organism evidence="1 2">
    <name type="scientific">Eptatretus burgeri</name>
    <name type="common">Inshore hagfish</name>
    <dbReference type="NCBI Taxonomy" id="7764"/>
    <lineage>
        <taxon>Eukaryota</taxon>
        <taxon>Metazoa</taxon>
        <taxon>Chordata</taxon>
        <taxon>Craniata</taxon>
        <taxon>Vertebrata</taxon>
        <taxon>Cyclostomata</taxon>
        <taxon>Myxini</taxon>
        <taxon>Myxiniformes</taxon>
        <taxon>Myxinidae</taxon>
        <taxon>Eptatretinae</taxon>
        <taxon>Eptatretus</taxon>
    </lineage>
</organism>
<protein>
    <submittedName>
        <fullName evidence="1">Uncharacterized protein</fullName>
    </submittedName>
</protein>
<dbReference type="PANTHER" id="PTHR33504:SF2">
    <property type="entry name" value="PROTEIN MFI"/>
    <property type="match status" value="1"/>
</dbReference>
<proteinExistence type="predicted"/>
<dbReference type="Proteomes" id="UP000694388">
    <property type="component" value="Unplaced"/>
</dbReference>
<dbReference type="Ensembl" id="ENSEBUT00000028278.1">
    <property type="protein sequence ID" value="ENSEBUP00000027702.1"/>
    <property type="gene ID" value="ENSEBUG00000016955.1"/>
</dbReference>
<dbReference type="InterPro" id="IPR000048">
    <property type="entry name" value="IQ_motif_EF-hand-BS"/>
</dbReference>
<evidence type="ECO:0000313" key="2">
    <source>
        <dbReference type="Proteomes" id="UP000694388"/>
    </source>
</evidence>